<evidence type="ECO:0000256" key="7">
    <source>
        <dbReference type="SAM" id="Phobius"/>
    </source>
</evidence>
<evidence type="ECO:0000256" key="6">
    <source>
        <dbReference type="ARBA" id="ARBA00023136"/>
    </source>
</evidence>
<feature type="transmembrane region" description="Helical" evidence="7">
    <location>
        <begin position="20"/>
        <end position="44"/>
    </location>
</feature>
<evidence type="ECO:0000256" key="5">
    <source>
        <dbReference type="ARBA" id="ARBA00022989"/>
    </source>
</evidence>
<comment type="similarity">
    <text evidence="2">Belongs to the MscS (TC 1.A.23) family.</text>
</comment>
<keyword evidence="5 7" id="KW-1133">Transmembrane helix</keyword>
<evidence type="ECO:0000313" key="12">
    <source>
        <dbReference type="Proteomes" id="UP000838686"/>
    </source>
</evidence>
<protein>
    <recommendedName>
        <fullName evidence="13">Mechanosensitive ion channel protein</fullName>
    </recommendedName>
</protein>
<keyword evidence="6 7" id="KW-0472">Membrane</keyword>
<proteinExistence type="inferred from homology"/>
<comment type="caution">
    <text evidence="11">The sequence shown here is derived from an EMBL/GenBank/DDBJ whole genome shotgun (WGS) entry which is preliminary data.</text>
</comment>
<dbReference type="SUPFAM" id="SSF50182">
    <property type="entry name" value="Sm-like ribonucleoproteins"/>
    <property type="match status" value="1"/>
</dbReference>
<evidence type="ECO:0000256" key="2">
    <source>
        <dbReference type="ARBA" id="ARBA00008017"/>
    </source>
</evidence>
<dbReference type="InterPro" id="IPR045042">
    <property type="entry name" value="YnaI-like"/>
</dbReference>
<evidence type="ECO:0000313" key="11">
    <source>
        <dbReference type="EMBL" id="CAH1222077.1"/>
    </source>
</evidence>
<comment type="subcellular location">
    <subcellularLocation>
        <location evidence="1">Cell membrane</location>
        <topology evidence="1">Multi-pass membrane protein</topology>
    </subcellularLocation>
</comment>
<dbReference type="RefSeq" id="WP_236345948.1">
    <property type="nucleotide sequence ID" value="NZ_CAKMMF010000038.1"/>
</dbReference>
<evidence type="ECO:0000256" key="4">
    <source>
        <dbReference type="ARBA" id="ARBA00022692"/>
    </source>
</evidence>
<dbReference type="Gene3D" id="1.10.287.1260">
    <property type="match status" value="1"/>
</dbReference>
<feature type="domain" description="Mechanosensitive ion channel MscS" evidence="8">
    <location>
        <begin position="181"/>
        <end position="248"/>
    </location>
</feature>
<feature type="domain" description="Mechanosensitive ion channel transmembrane helices 2/3" evidence="10">
    <location>
        <begin position="139"/>
        <end position="180"/>
    </location>
</feature>
<dbReference type="PANTHER" id="PTHR43634:SF2">
    <property type="entry name" value="LOW CONDUCTANCE MECHANOSENSITIVE CHANNEL YNAI"/>
    <property type="match status" value="1"/>
</dbReference>
<dbReference type="Pfam" id="PF21082">
    <property type="entry name" value="MS_channel_3rd"/>
    <property type="match status" value="1"/>
</dbReference>
<evidence type="ECO:0000256" key="1">
    <source>
        <dbReference type="ARBA" id="ARBA00004651"/>
    </source>
</evidence>
<keyword evidence="4 7" id="KW-0812">Transmembrane</keyword>
<accession>A0ABN8GY98</accession>
<feature type="transmembrane region" description="Helical" evidence="7">
    <location>
        <begin position="93"/>
        <end position="111"/>
    </location>
</feature>
<dbReference type="InterPro" id="IPR006685">
    <property type="entry name" value="MscS_channel_2nd"/>
</dbReference>
<keyword evidence="3" id="KW-1003">Cell membrane</keyword>
<feature type="transmembrane region" description="Helical" evidence="7">
    <location>
        <begin position="132"/>
        <end position="153"/>
    </location>
</feature>
<evidence type="ECO:0000256" key="3">
    <source>
        <dbReference type="ARBA" id="ARBA00022475"/>
    </source>
</evidence>
<dbReference type="SUPFAM" id="SSF82689">
    <property type="entry name" value="Mechanosensitive channel protein MscS (YggB), C-terminal domain"/>
    <property type="match status" value="1"/>
</dbReference>
<feature type="transmembrane region" description="Helical" evidence="7">
    <location>
        <begin position="159"/>
        <end position="179"/>
    </location>
</feature>
<dbReference type="InterPro" id="IPR023408">
    <property type="entry name" value="MscS_beta-dom_sf"/>
</dbReference>
<evidence type="ECO:0000259" key="9">
    <source>
        <dbReference type="Pfam" id="PF21082"/>
    </source>
</evidence>
<gene>
    <name evidence="11" type="ORF">PAECIP111893_04810</name>
</gene>
<evidence type="ECO:0008006" key="13">
    <source>
        <dbReference type="Google" id="ProtNLM"/>
    </source>
</evidence>
<dbReference type="InterPro" id="IPR049278">
    <property type="entry name" value="MS_channel_C"/>
</dbReference>
<feature type="transmembrane region" description="Helical" evidence="7">
    <location>
        <begin position="64"/>
        <end position="81"/>
    </location>
</feature>
<evidence type="ECO:0000259" key="8">
    <source>
        <dbReference type="Pfam" id="PF00924"/>
    </source>
</evidence>
<dbReference type="PANTHER" id="PTHR43634">
    <property type="entry name" value="OW CONDUCTANCE MECHANOSENSITIVE CHANNEL"/>
    <property type="match status" value="1"/>
</dbReference>
<keyword evidence="12" id="KW-1185">Reference proteome</keyword>
<dbReference type="SUPFAM" id="SSF82861">
    <property type="entry name" value="Mechanosensitive channel protein MscS (YggB), transmembrane region"/>
    <property type="match status" value="1"/>
</dbReference>
<dbReference type="InterPro" id="IPR049142">
    <property type="entry name" value="MS_channel_1st"/>
</dbReference>
<dbReference type="InterPro" id="IPR011066">
    <property type="entry name" value="MscS_channel_C_sf"/>
</dbReference>
<feature type="domain" description="Mechanosensitive ion channel MscS C-terminal" evidence="9">
    <location>
        <begin position="254"/>
        <end position="340"/>
    </location>
</feature>
<evidence type="ECO:0000259" key="10">
    <source>
        <dbReference type="Pfam" id="PF21088"/>
    </source>
</evidence>
<dbReference type="Pfam" id="PF21088">
    <property type="entry name" value="MS_channel_1st"/>
    <property type="match status" value="1"/>
</dbReference>
<dbReference type="Proteomes" id="UP000838686">
    <property type="component" value="Unassembled WGS sequence"/>
</dbReference>
<dbReference type="Pfam" id="PF00924">
    <property type="entry name" value="MS_channel_2nd"/>
    <property type="match status" value="1"/>
</dbReference>
<reference evidence="11" key="1">
    <citation type="submission" date="2022-01" db="EMBL/GenBank/DDBJ databases">
        <authorList>
            <person name="Criscuolo A."/>
        </authorList>
    </citation>
    <scope>NUCLEOTIDE SEQUENCE</scope>
    <source>
        <strain evidence="11">CIP111893</strain>
    </source>
</reference>
<name>A0ABN8GY98_9BACL</name>
<dbReference type="InterPro" id="IPR010920">
    <property type="entry name" value="LSM_dom_sf"/>
</dbReference>
<sequence>MLAEWFTTIPERIRWLELLTSIGIAAASIILCLAVSGWLVTFIVRKWVRSNYIVQWTASFRKPLGALIILSGFSIALHHYVPANWEYNAVAQQITMSLAIIFAGWGLYNVSATSSSLFEDISRRFGLDESSMLIPFLSKLLRFLIVVLVIALIASDWGLNVNGVVAGMGIGSLAVALAAKDTLSNVIGGIVIITEKPFSKGDWIMTPSVEGFVEDITFRSSKIRTFADSIVTVPNATLATQPITNWSKMGKRRVNFSLGVALDSDPVSLERAVTRIEMELHMSDDVHQDLIMVRFNEFNAQSLGILVYFFTNTIIWAQHLKIRQEMNFMILQILEEEGIKLAYPLQRVFLEPAAAAAASTTMLEPVKKNSAS</sequence>
<dbReference type="EMBL" id="CAKMMF010000038">
    <property type="protein sequence ID" value="CAH1222077.1"/>
    <property type="molecule type" value="Genomic_DNA"/>
</dbReference>
<dbReference type="Gene3D" id="2.30.30.60">
    <property type="match status" value="1"/>
</dbReference>
<dbReference type="Gene3D" id="3.30.70.100">
    <property type="match status" value="1"/>
</dbReference>
<organism evidence="11 12">
    <name type="scientific">Paenibacillus plantiphilus</name>
    <dbReference type="NCBI Taxonomy" id="2905650"/>
    <lineage>
        <taxon>Bacteria</taxon>
        <taxon>Bacillati</taxon>
        <taxon>Bacillota</taxon>
        <taxon>Bacilli</taxon>
        <taxon>Bacillales</taxon>
        <taxon>Paenibacillaceae</taxon>
        <taxon>Paenibacillus</taxon>
    </lineage>
</organism>
<dbReference type="InterPro" id="IPR011014">
    <property type="entry name" value="MscS_channel_TM-2"/>
</dbReference>